<dbReference type="AlphaFoldDB" id="A0A6I6EPZ0"/>
<protein>
    <submittedName>
        <fullName evidence="1">Spo0E family sporulation regulatory protein-aspartic acid phosphatase</fullName>
    </submittedName>
</protein>
<gene>
    <name evidence="1" type="ORF">GOM49_12425</name>
</gene>
<keyword evidence="2" id="KW-1185">Reference proteome</keyword>
<dbReference type="EMBL" id="CP046522">
    <property type="protein sequence ID" value="QGU95792.1"/>
    <property type="molecule type" value="Genomic_DNA"/>
</dbReference>
<dbReference type="InterPro" id="IPR018540">
    <property type="entry name" value="Spo0E-like"/>
</dbReference>
<evidence type="ECO:0000313" key="1">
    <source>
        <dbReference type="EMBL" id="QGU95792.1"/>
    </source>
</evidence>
<name>A0A6I6EPZ0_9CLOT</name>
<dbReference type="Gene3D" id="4.10.280.10">
    <property type="entry name" value="Helix-loop-helix DNA-binding domain"/>
    <property type="match status" value="1"/>
</dbReference>
<sequence>MKKCKELLSLIDEIRNRMTELLVEKGSLLDPEVIKISQELDKALNRYYISMEEVGN</sequence>
<dbReference type="InterPro" id="IPR037208">
    <property type="entry name" value="Spo0E-like_sf"/>
</dbReference>
<dbReference type="SUPFAM" id="SSF140500">
    <property type="entry name" value="BAS1536-like"/>
    <property type="match status" value="1"/>
</dbReference>
<organism evidence="1 2">
    <name type="scientific">Clostridium bovifaecis</name>
    <dbReference type="NCBI Taxonomy" id="2184719"/>
    <lineage>
        <taxon>Bacteria</taxon>
        <taxon>Bacillati</taxon>
        <taxon>Bacillota</taxon>
        <taxon>Clostridia</taxon>
        <taxon>Eubacteriales</taxon>
        <taxon>Clostridiaceae</taxon>
        <taxon>Clostridium</taxon>
    </lineage>
</organism>
<accession>A0A6I6EPZ0</accession>
<dbReference type="Pfam" id="PF09388">
    <property type="entry name" value="SpoOE-like"/>
    <property type="match status" value="1"/>
</dbReference>
<dbReference type="InterPro" id="IPR036638">
    <property type="entry name" value="HLH_DNA-bd_sf"/>
</dbReference>
<proteinExistence type="predicted"/>
<dbReference type="Proteomes" id="UP000422764">
    <property type="component" value="Chromosome"/>
</dbReference>
<reference evidence="1 2" key="1">
    <citation type="submission" date="2019-12" db="EMBL/GenBank/DDBJ databases">
        <title>Genome sequenceing of Clostridium bovifaecis.</title>
        <authorList>
            <person name="Yao Y."/>
        </authorList>
    </citation>
    <scope>NUCLEOTIDE SEQUENCE [LARGE SCALE GENOMIC DNA]</scope>
    <source>
        <strain evidence="1 2">BXX</strain>
    </source>
</reference>
<dbReference type="GO" id="GO:0046983">
    <property type="term" value="F:protein dimerization activity"/>
    <property type="evidence" value="ECO:0007669"/>
    <property type="project" value="InterPro"/>
</dbReference>
<evidence type="ECO:0000313" key="2">
    <source>
        <dbReference type="Proteomes" id="UP000422764"/>
    </source>
</evidence>
<dbReference type="GO" id="GO:0043937">
    <property type="term" value="P:regulation of sporulation"/>
    <property type="evidence" value="ECO:0007669"/>
    <property type="project" value="InterPro"/>
</dbReference>